<dbReference type="GO" id="GO:0003836">
    <property type="term" value="F:beta-galactoside (CMP) alpha-2,3-sialyltransferase activity"/>
    <property type="evidence" value="ECO:0007669"/>
    <property type="project" value="UniProtKB-EC"/>
</dbReference>
<reference evidence="14" key="1">
    <citation type="submission" date="2019-06" db="EMBL/GenBank/DDBJ databases">
        <authorList>
            <consortium name="Wellcome Sanger Institute Data Sharing"/>
        </authorList>
    </citation>
    <scope>NUCLEOTIDE SEQUENCE [LARGE SCALE GENOMIC DNA]</scope>
</reference>
<keyword evidence="4" id="KW-0808">Transferase</keyword>
<evidence type="ECO:0000256" key="8">
    <source>
        <dbReference type="ARBA" id="ARBA00023034"/>
    </source>
</evidence>
<keyword evidence="11" id="KW-0325">Glycoprotein</keyword>
<keyword evidence="5 13" id="KW-0812">Transmembrane</keyword>
<keyword evidence="3" id="KW-0328">Glycosyltransferase</keyword>
<evidence type="ECO:0000313" key="15">
    <source>
        <dbReference type="Proteomes" id="UP000472267"/>
    </source>
</evidence>
<feature type="transmembrane region" description="Helical" evidence="13">
    <location>
        <begin position="16"/>
        <end position="35"/>
    </location>
</feature>
<keyword evidence="6" id="KW-0735">Signal-anchor</keyword>
<evidence type="ECO:0000256" key="2">
    <source>
        <dbReference type="ARBA" id="ARBA00006003"/>
    </source>
</evidence>
<dbReference type="Pfam" id="PF00777">
    <property type="entry name" value="Glyco_transf_29"/>
    <property type="match status" value="2"/>
</dbReference>
<dbReference type="GO" id="GO:0032580">
    <property type="term" value="C:Golgi cisterna membrane"/>
    <property type="evidence" value="ECO:0007669"/>
    <property type="project" value="UniProtKB-SubCell"/>
</dbReference>
<organism evidence="14 15">
    <name type="scientific">Salarias fasciatus</name>
    <name type="common">Jewelled blenny</name>
    <name type="synonym">Blennius fasciatus</name>
    <dbReference type="NCBI Taxonomy" id="181472"/>
    <lineage>
        <taxon>Eukaryota</taxon>
        <taxon>Metazoa</taxon>
        <taxon>Chordata</taxon>
        <taxon>Craniata</taxon>
        <taxon>Vertebrata</taxon>
        <taxon>Euteleostomi</taxon>
        <taxon>Actinopterygii</taxon>
        <taxon>Neopterygii</taxon>
        <taxon>Teleostei</taxon>
        <taxon>Neoteleostei</taxon>
        <taxon>Acanthomorphata</taxon>
        <taxon>Ovalentaria</taxon>
        <taxon>Blenniimorphae</taxon>
        <taxon>Blenniiformes</taxon>
        <taxon>Blennioidei</taxon>
        <taxon>Blenniidae</taxon>
        <taxon>Salariinae</taxon>
        <taxon>Salarias</taxon>
    </lineage>
</organism>
<evidence type="ECO:0000256" key="10">
    <source>
        <dbReference type="ARBA" id="ARBA00023157"/>
    </source>
</evidence>
<keyword evidence="9 13" id="KW-0472">Membrane</keyword>
<dbReference type="Proteomes" id="UP000472267">
    <property type="component" value="Chromosome 22"/>
</dbReference>
<dbReference type="PANTHER" id="PTHR46032">
    <property type="entry name" value="ALPHA-2,3-SIALYLTRANSFERASE ST3GAL I ISOFORM X1"/>
    <property type="match status" value="1"/>
</dbReference>
<dbReference type="GO" id="GO:0097503">
    <property type="term" value="P:sialylation"/>
    <property type="evidence" value="ECO:0007669"/>
    <property type="project" value="TreeGrafter"/>
</dbReference>
<evidence type="ECO:0000256" key="7">
    <source>
        <dbReference type="ARBA" id="ARBA00022989"/>
    </source>
</evidence>
<keyword evidence="7 13" id="KW-1133">Transmembrane helix</keyword>
<protein>
    <recommendedName>
        <fullName evidence="16">ST3 beta-galactoside alpha-2,3-sialyltransferase 1</fullName>
    </recommendedName>
</protein>
<comment type="similarity">
    <text evidence="2">Belongs to the glycosyltransferase 29 family.</text>
</comment>
<evidence type="ECO:0000313" key="14">
    <source>
        <dbReference type="Ensembl" id="ENSSFAP00005018590.1"/>
    </source>
</evidence>
<reference evidence="14" key="2">
    <citation type="submission" date="2025-08" db="UniProtKB">
        <authorList>
            <consortium name="Ensembl"/>
        </authorList>
    </citation>
    <scope>IDENTIFICATION</scope>
</reference>
<keyword evidence="10" id="KW-1015">Disulfide bond</keyword>
<sequence>IHFQTVLMLKCQFAKFAIPALLCMIVAAVYLNHLWDISWKLRNPWESRVCACRKCLADRDPWFEELMDSSPNPFLSKDHNTSEDEFEWWRVNTDSFEPQNIQLFEVIPPTAGVVGPSPGRCRTCAVVGNSGNLNGSHYGSLIDRNDVVIRMNQGPTEGYEDDVGSKTTHRVMYPHTAVKLDNSSRLVFFVMVLNPAFMKYVHEALLKRKGRYPSTGFITVALSLQICDEVNVFGFGADKQGNWNHYFEKLKNKRLRTGQHAGNQEYKVIEELHNKQKIQLFGR</sequence>
<evidence type="ECO:0000256" key="6">
    <source>
        <dbReference type="ARBA" id="ARBA00022968"/>
    </source>
</evidence>
<dbReference type="InParanoid" id="A0A672GNQ8"/>
<dbReference type="FunFam" id="3.90.1480.20:FF:000015">
    <property type="entry name" value="Lactosylceramide alpha-2,3-sialyltransferase"/>
    <property type="match status" value="2"/>
</dbReference>
<evidence type="ECO:0000256" key="12">
    <source>
        <dbReference type="PIRSR" id="PIRSR005557-2"/>
    </source>
</evidence>
<dbReference type="GO" id="GO:0005576">
    <property type="term" value="C:extracellular region"/>
    <property type="evidence" value="ECO:0007669"/>
    <property type="project" value="UniProtKB-SubCell"/>
</dbReference>
<dbReference type="Ensembl" id="ENSSFAT00005019321.1">
    <property type="protein sequence ID" value="ENSSFAP00005018590.1"/>
    <property type="gene ID" value="ENSSFAG00005009785.1"/>
</dbReference>
<keyword evidence="8" id="KW-0333">Golgi apparatus</keyword>
<comment type="subcellular location">
    <subcellularLocation>
        <location evidence="1">Golgi apparatus membrane</location>
        <topology evidence="1">Single-pass type II membrane protein</topology>
    </subcellularLocation>
</comment>
<evidence type="ECO:0008006" key="16">
    <source>
        <dbReference type="Google" id="ProtNLM"/>
    </source>
</evidence>
<evidence type="ECO:0000256" key="9">
    <source>
        <dbReference type="ARBA" id="ARBA00023136"/>
    </source>
</evidence>
<evidence type="ECO:0000256" key="5">
    <source>
        <dbReference type="ARBA" id="ARBA00022692"/>
    </source>
</evidence>
<proteinExistence type="inferred from homology"/>
<accession>A0A672GNQ8</accession>
<dbReference type="InterPro" id="IPR001675">
    <property type="entry name" value="Glyco_trans_29"/>
</dbReference>
<reference evidence="14" key="3">
    <citation type="submission" date="2025-09" db="UniProtKB">
        <authorList>
            <consortium name="Ensembl"/>
        </authorList>
    </citation>
    <scope>IDENTIFICATION</scope>
</reference>
<dbReference type="AlphaFoldDB" id="A0A672GNQ8"/>
<evidence type="ECO:0000256" key="11">
    <source>
        <dbReference type="ARBA" id="ARBA00023180"/>
    </source>
</evidence>
<evidence type="ECO:0000256" key="3">
    <source>
        <dbReference type="ARBA" id="ARBA00022676"/>
    </source>
</evidence>
<evidence type="ECO:0000256" key="13">
    <source>
        <dbReference type="SAM" id="Phobius"/>
    </source>
</evidence>
<dbReference type="PANTHER" id="PTHR46032:SF6">
    <property type="entry name" value="CMP-N-ACETYLNEURAMINATE-BETA-GALACTOSAMIDE-ALPHA-2,3-SIALYLTRANSFERASE 1"/>
    <property type="match status" value="1"/>
</dbReference>
<name>A0A672GNQ8_SALFA</name>
<dbReference type="InterPro" id="IPR038578">
    <property type="entry name" value="GT29-like_sf"/>
</dbReference>
<evidence type="ECO:0000256" key="1">
    <source>
        <dbReference type="ARBA" id="ARBA00004323"/>
    </source>
</evidence>
<feature type="disulfide bond" evidence="12">
    <location>
        <begin position="124"/>
        <end position="227"/>
    </location>
</feature>
<dbReference type="Gene3D" id="3.90.1480.20">
    <property type="entry name" value="Glycosyl transferase family 29"/>
    <property type="match status" value="2"/>
</dbReference>
<dbReference type="InterPro" id="IPR051757">
    <property type="entry name" value="Beta-gal_alpha2-3_sialyltrans"/>
</dbReference>
<keyword evidence="15" id="KW-1185">Reference proteome</keyword>
<dbReference type="GO" id="GO:1901137">
    <property type="term" value="P:carbohydrate derivative biosynthetic process"/>
    <property type="evidence" value="ECO:0007669"/>
    <property type="project" value="UniProtKB-ARBA"/>
</dbReference>
<evidence type="ECO:0000256" key="4">
    <source>
        <dbReference type="ARBA" id="ARBA00022679"/>
    </source>
</evidence>